<dbReference type="PANTHER" id="PTHR10000:SF8">
    <property type="entry name" value="HAD SUPERFAMILY HYDROLASE-LIKE, TYPE 3"/>
    <property type="match status" value="1"/>
</dbReference>
<dbReference type="SFLD" id="SFLDG01141">
    <property type="entry name" value="C2.B.1:_Sucrose_Phosphatase_Li"/>
    <property type="match status" value="1"/>
</dbReference>
<dbReference type="SFLD" id="SFLDS00003">
    <property type="entry name" value="Haloacid_Dehalogenase"/>
    <property type="match status" value="1"/>
</dbReference>
<dbReference type="Gene3D" id="3.90.1070.10">
    <property type="match status" value="1"/>
</dbReference>
<proteinExistence type="predicted"/>
<name>A0A1P8WHY2_9PLAN</name>
<dbReference type="InterPro" id="IPR023214">
    <property type="entry name" value="HAD_sf"/>
</dbReference>
<keyword evidence="3" id="KW-1185">Reference proteome</keyword>
<dbReference type="GO" id="GO:0000287">
    <property type="term" value="F:magnesium ion binding"/>
    <property type="evidence" value="ECO:0007669"/>
    <property type="project" value="TreeGrafter"/>
</dbReference>
<dbReference type="Proteomes" id="UP000187735">
    <property type="component" value="Chromosome"/>
</dbReference>
<dbReference type="InterPro" id="IPR006380">
    <property type="entry name" value="SPP-like_dom"/>
</dbReference>
<dbReference type="OrthoDB" id="9781413at2"/>
<dbReference type="EC" id="3.1.3.79" evidence="2"/>
<reference evidence="2 3" key="1">
    <citation type="journal article" date="2016" name="Front. Microbiol.">
        <title>Fuerstia marisgermanicae gen. nov., sp. nov., an Unusual Member of the Phylum Planctomycetes from the German Wadden Sea.</title>
        <authorList>
            <person name="Kohn T."/>
            <person name="Heuer A."/>
            <person name="Jogler M."/>
            <person name="Vollmers J."/>
            <person name="Boedeker C."/>
            <person name="Bunk B."/>
            <person name="Rast P."/>
            <person name="Borchert D."/>
            <person name="Glockner I."/>
            <person name="Freese H.M."/>
            <person name="Klenk H.P."/>
            <person name="Overmann J."/>
            <person name="Kaster A.K."/>
            <person name="Rohde M."/>
            <person name="Wiegand S."/>
            <person name="Jogler C."/>
        </authorList>
    </citation>
    <scope>NUCLEOTIDE SEQUENCE [LARGE SCALE GENOMIC DNA]</scope>
    <source>
        <strain evidence="2 3">NH11</strain>
    </source>
</reference>
<dbReference type="AlphaFoldDB" id="A0A1P8WHY2"/>
<dbReference type="Pfam" id="PF05116">
    <property type="entry name" value="S6PP"/>
    <property type="match status" value="1"/>
</dbReference>
<dbReference type="GO" id="GO:0005829">
    <property type="term" value="C:cytosol"/>
    <property type="evidence" value="ECO:0007669"/>
    <property type="project" value="TreeGrafter"/>
</dbReference>
<dbReference type="NCBIfam" id="TIGR01484">
    <property type="entry name" value="HAD-SF-IIB"/>
    <property type="match status" value="1"/>
</dbReference>
<dbReference type="KEGG" id="fmr:Fuma_03288"/>
<dbReference type="GO" id="GO:0016791">
    <property type="term" value="F:phosphatase activity"/>
    <property type="evidence" value="ECO:0007669"/>
    <property type="project" value="TreeGrafter"/>
</dbReference>
<sequence length="266" mass="28693">MTVKVLATDLDGTLIPLDESPQNRSDLAAVQSLLKEHGIPLVFVTGRHAESVLQAIQDFSLPQPDAIICDVGTTILTADDGGKLVVQPEYERHLSQLVDKWPADAIRAAVSWIAEIKLQEKEKQGLFKVSFYTAAADVERRSGEVRTALAELSAPWSLISSVDPFNGDGLIDLLPNGVSKSYAIDWFAKSHQWDQAQILFTGDSGNDLAALTAGFRAAVVANAADEVKTAAREAHAAAGWNDRLLECQHPATSGVLEALRHFLATT</sequence>
<evidence type="ECO:0000313" key="2">
    <source>
        <dbReference type="EMBL" id="APZ93670.1"/>
    </source>
</evidence>
<dbReference type="EMBL" id="CP017641">
    <property type="protein sequence ID" value="APZ93670.1"/>
    <property type="molecule type" value="Genomic_DNA"/>
</dbReference>
<feature type="domain" description="Sucrose phosphatase-like" evidence="1">
    <location>
        <begin position="4"/>
        <end position="262"/>
    </location>
</feature>
<dbReference type="InterPro" id="IPR006379">
    <property type="entry name" value="HAD-SF_hydro_IIB"/>
</dbReference>
<evidence type="ECO:0000313" key="3">
    <source>
        <dbReference type="Proteomes" id="UP000187735"/>
    </source>
</evidence>
<dbReference type="SFLD" id="SFLDG01140">
    <property type="entry name" value="C2.B:_Phosphomannomutase_and_P"/>
    <property type="match status" value="1"/>
</dbReference>
<gene>
    <name evidence="2" type="primary">mfppA</name>
    <name evidence="2" type="ORF">Fuma_03288</name>
</gene>
<protein>
    <submittedName>
        <fullName evidence="2">Mannosylfructose-phosphate phosphatase</fullName>
        <ecNumber evidence="2">3.1.3.79</ecNumber>
    </submittedName>
</protein>
<dbReference type="InterPro" id="IPR036412">
    <property type="entry name" value="HAD-like_sf"/>
</dbReference>
<dbReference type="RefSeq" id="WP_077025100.1">
    <property type="nucleotide sequence ID" value="NZ_CP017641.1"/>
</dbReference>
<keyword evidence="2" id="KW-0378">Hydrolase</keyword>
<organism evidence="2 3">
    <name type="scientific">Fuerstiella marisgermanici</name>
    <dbReference type="NCBI Taxonomy" id="1891926"/>
    <lineage>
        <taxon>Bacteria</taxon>
        <taxon>Pseudomonadati</taxon>
        <taxon>Planctomycetota</taxon>
        <taxon>Planctomycetia</taxon>
        <taxon>Planctomycetales</taxon>
        <taxon>Planctomycetaceae</taxon>
        <taxon>Fuerstiella</taxon>
    </lineage>
</organism>
<accession>A0A1P8WHY2</accession>
<evidence type="ECO:0000259" key="1">
    <source>
        <dbReference type="Pfam" id="PF05116"/>
    </source>
</evidence>
<dbReference type="PANTHER" id="PTHR10000">
    <property type="entry name" value="PHOSPHOSERINE PHOSPHATASE"/>
    <property type="match status" value="1"/>
</dbReference>
<dbReference type="STRING" id="1891926.Fuma_03288"/>
<dbReference type="SUPFAM" id="SSF56784">
    <property type="entry name" value="HAD-like"/>
    <property type="match status" value="1"/>
</dbReference>
<dbReference type="Gene3D" id="3.40.50.1000">
    <property type="entry name" value="HAD superfamily/HAD-like"/>
    <property type="match status" value="1"/>
</dbReference>